<dbReference type="InterPro" id="IPR055414">
    <property type="entry name" value="LRR_R13L4/SHOC2-like"/>
</dbReference>
<dbReference type="Proteomes" id="UP000824890">
    <property type="component" value="Unassembled WGS sequence"/>
</dbReference>
<evidence type="ECO:0000259" key="7">
    <source>
        <dbReference type="Pfam" id="PF00931"/>
    </source>
</evidence>
<evidence type="ECO:0000256" key="5">
    <source>
        <dbReference type="ARBA" id="ARBA00022840"/>
    </source>
</evidence>
<dbReference type="Gene3D" id="3.80.10.10">
    <property type="entry name" value="Ribonuclease Inhibitor"/>
    <property type="match status" value="1"/>
</dbReference>
<dbReference type="Pfam" id="PF00931">
    <property type="entry name" value="NB-ARC"/>
    <property type="match status" value="1"/>
</dbReference>
<dbReference type="PANTHER" id="PTHR33463:SF220">
    <property type="entry name" value="NB-ARC DOMAIN-CONTAINING PROTEIN"/>
    <property type="match status" value="1"/>
</dbReference>
<accession>A0ABQ8BY33</accession>
<dbReference type="Gene3D" id="3.40.50.300">
    <property type="entry name" value="P-loop containing nucleotide triphosphate hydrolases"/>
    <property type="match status" value="1"/>
</dbReference>
<evidence type="ECO:0000256" key="2">
    <source>
        <dbReference type="ARBA" id="ARBA00022737"/>
    </source>
</evidence>
<dbReference type="EMBL" id="JAGKQM010000009">
    <property type="protein sequence ID" value="KAH0909717.1"/>
    <property type="molecule type" value="Genomic_DNA"/>
</dbReference>
<keyword evidence="5" id="KW-0067">ATP-binding</keyword>
<dbReference type="PRINTS" id="PR00364">
    <property type="entry name" value="DISEASERSIST"/>
</dbReference>
<evidence type="ECO:0000256" key="6">
    <source>
        <dbReference type="SAM" id="Coils"/>
    </source>
</evidence>
<reference evidence="9 10" key="1">
    <citation type="submission" date="2021-05" db="EMBL/GenBank/DDBJ databases">
        <title>Genome Assembly of Synthetic Allotetraploid Brassica napus Reveals Homoeologous Exchanges between Subgenomes.</title>
        <authorList>
            <person name="Davis J.T."/>
        </authorList>
    </citation>
    <scope>NUCLEOTIDE SEQUENCE [LARGE SCALE GENOMIC DNA]</scope>
    <source>
        <strain evidence="10">cv. Da-Ae</strain>
        <tissue evidence="9">Seedling</tissue>
    </source>
</reference>
<dbReference type="SUPFAM" id="SSF52058">
    <property type="entry name" value="L domain-like"/>
    <property type="match status" value="1"/>
</dbReference>
<dbReference type="PANTHER" id="PTHR33463">
    <property type="entry name" value="NB-ARC DOMAIN-CONTAINING PROTEIN-RELATED"/>
    <property type="match status" value="1"/>
</dbReference>
<dbReference type="Gene3D" id="1.10.8.430">
    <property type="entry name" value="Helical domain of apoptotic protease-activating factors"/>
    <property type="match status" value="1"/>
</dbReference>
<dbReference type="Pfam" id="PF23598">
    <property type="entry name" value="LRR_14"/>
    <property type="match status" value="1"/>
</dbReference>
<dbReference type="InterPro" id="IPR042197">
    <property type="entry name" value="Apaf_helical"/>
</dbReference>
<evidence type="ECO:0000313" key="9">
    <source>
        <dbReference type="EMBL" id="KAH0909717.1"/>
    </source>
</evidence>
<gene>
    <name evidence="9" type="ORF">HID58_033038</name>
</gene>
<feature type="domain" description="NB-ARC" evidence="7">
    <location>
        <begin position="157"/>
        <end position="325"/>
    </location>
</feature>
<keyword evidence="2" id="KW-0677">Repeat</keyword>
<dbReference type="InterPro" id="IPR050905">
    <property type="entry name" value="Plant_NBS-LRR"/>
</dbReference>
<comment type="similarity">
    <text evidence="1">Belongs to the disease resistance NB-LRR family.</text>
</comment>
<name>A0ABQ8BY33_BRANA</name>
<sequence>MGNCGSFQISCDEVVNRVIGCLCRKGYIGNLKKNLRDLEREMEDLRASQNVLKNKVAREEAQQRQKLKTVQVWLTRVERIGTRVDDILSTSSIQLQKLCICGLCSKNICSSYKYGRNIYLLLEEVKKLRSEDNFQEVTELTPTYVVVERPTQPTVGQEEMLEKAWNRLLEDGAGIMGLHGMGGIGKTTLFKKIHNRFAGTAEKLDILIWIVVSQGENISKLQEDIARKLHLCGEEWTNKNESDKAAEIHTVLKRQRFVLMLDDIWEKMDLEAIRVPEPTIENGCKVVFTTRSEDVCKRMGDHQPMQVKCLKEDQAWELFKLKIGYEKLRREPRIDGLTRKVAEKCHGLPLALSIIGDGRIEKEGLLEYWICEGFMGEYQDLRRAVNMGYGVLVREMALWIASDLGKNKENFVVQAGVGLHQVPKVKDWGAVRRISLMGEVIQHMQKLVVLDLSSNLNISGLPDRISELNSLQYLDLSDTRVEQLPVGFQELKNLTHLNLARDVDLVKELQLLEHLQVLTIDVSSELGLKQILGDQRLVNCIYRLHIHDFQEKPFDLSLLVSMENLRELRVTSMHVSYMKCSVYKTLPFPSLFHQQTAAIISLQFRYELNIYSQCPEKVDVDMKQK</sequence>
<keyword evidence="3" id="KW-0547">Nucleotide-binding</keyword>
<evidence type="ECO:0000256" key="1">
    <source>
        <dbReference type="ARBA" id="ARBA00008894"/>
    </source>
</evidence>
<protein>
    <recommendedName>
        <fullName evidence="11">Disease resistance protein</fullName>
    </recommendedName>
</protein>
<feature type="coiled-coil region" evidence="6">
    <location>
        <begin position="28"/>
        <end position="62"/>
    </location>
</feature>
<feature type="domain" description="Disease resistance R13L4/SHOC-2-like LRR" evidence="8">
    <location>
        <begin position="443"/>
        <end position="579"/>
    </location>
</feature>
<comment type="caution">
    <text evidence="9">The sequence shown here is derived from an EMBL/GenBank/DDBJ whole genome shotgun (WGS) entry which is preliminary data.</text>
</comment>
<evidence type="ECO:0000259" key="8">
    <source>
        <dbReference type="Pfam" id="PF23598"/>
    </source>
</evidence>
<evidence type="ECO:0000256" key="4">
    <source>
        <dbReference type="ARBA" id="ARBA00022821"/>
    </source>
</evidence>
<evidence type="ECO:0000313" key="10">
    <source>
        <dbReference type="Proteomes" id="UP000824890"/>
    </source>
</evidence>
<keyword evidence="10" id="KW-1185">Reference proteome</keyword>
<dbReference type="InterPro" id="IPR027417">
    <property type="entry name" value="P-loop_NTPase"/>
</dbReference>
<keyword evidence="4" id="KW-0611">Plant defense</keyword>
<evidence type="ECO:0000256" key="3">
    <source>
        <dbReference type="ARBA" id="ARBA00022741"/>
    </source>
</evidence>
<organism evidence="9 10">
    <name type="scientific">Brassica napus</name>
    <name type="common">Rape</name>
    <dbReference type="NCBI Taxonomy" id="3708"/>
    <lineage>
        <taxon>Eukaryota</taxon>
        <taxon>Viridiplantae</taxon>
        <taxon>Streptophyta</taxon>
        <taxon>Embryophyta</taxon>
        <taxon>Tracheophyta</taxon>
        <taxon>Spermatophyta</taxon>
        <taxon>Magnoliopsida</taxon>
        <taxon>eudicotyledons</taxon>
        <taxon>Gunneridae</taxon>
        <taxon>Pentapetalae</taxon>
        <taxon>rosids</taxon>
        <taxon>malvids</taxon>
        <taxon>Brassicales</taxon>
        <taxon>Brassicaceae</taxon>
        <taxon>Brassiceae</taxon>
        <taxon>Brassica</taxon>
    </lineage>
</organism>
<dbReference type="InterPro" id="IPR032675">
    <property type="entry name" value="LRR_dom_sf"/>
</dbReference>
<dbReference type="InterPro" id="IPR002182">
    <property type="entry name" value="NB-ARC"/>
</dbReference>
<keyword evidence="6" id="KW-0175">Coiled coil</keyword>
<evidence type="ECO:0008006" key="11">
    <source>
        <dbReference type="Google" id="ProtNLM"/>
    </source>
</evidence>
<dbReference type="SUPFAM" id="SSF52540">
    <property type="entry name" value="P-loop containing nucleoside triphosphate hydrolases"/>
    <property type="match status" value="1"/>
</dbReference>
<proteinExistence type="inferred from homology"/>